<name>A0A4Q9DXH0_9BACL</name>
<dbReference type="SUPFAM" id="SSF52833">
    <property type="entry name" value="Thioredoxin-like"/>
    <property type="match status" value="1"/>
</dbReference>
<keyword evidence="1" id="KW-1015">Disulfide bond</keyword>
<dbReference type="GO" id="GO:0016209">
    <property type="term" value="F:antioxidant activity"/>
    <property type="evidence" value="ECO:0007669"/>
    <property type="project" value="InterPro"/>
</dbReference>
<reference evidence="3 4" key="1">
    <citation type="submission" date="2019-02" db="EMBL/GenBank/DDBJ databases">
        <title>Paenibacillus sp. nov., isolated from surface-sterilized tissue of Thalictrum simplex L.</title>
        <authorList>
            <person name="Tuo L."/>
        </authorList>
    </citation>
    <scope>NUCLEOTIDE SEQUENCE [LARGE SCALE GENOMIC DNA]</scope>
    <source>
        <strain evidence="3 4">N2SHLJ1</strain>
    </source>
</reference>
<dbReference type="CDD" id="cd02966">
    <property type="entry name" value="TlpA_like_family"/>
    <property type="match status" value="1"/>
</dbReference>
<gene>
    <name evidence="3" type="ORF">EYB31_03160</name>
</gene>
<dbReference type="AlphaFoldDB" id="A0A4Q9DXH0"/>
<dbReference type="InterPro" id="IPR017937">
    <property type="entry name" value="Thioredoxin_CS"/>
</dbReference>
<dbReference type="Gene3D" id="3.40.30.10">
    <property type="entry name" value="Glutaredoxin"/>
    <property type="match status" value="1"/>
</dbReference>
<dbReference type="PANTHER" id="PTHR42852">
    <property type="entry name" value="THIOL:DISULFIDE INTERCHANGE PROTEIN DSBE"/>
    <property type="match status" value="1"/>
</dbReference>
<dbReference type="InterPro" id="IPR000866">
    <property type="entry name" value="AhpC/TSA"/>
</dbReference>
<dbReference type="InterPro" id="IPR013766">
    <property type="entry name" value="Thioredoxin_domain"/>
</dbReference>
<sequence>MRRGCRREILMSFFKRREVFLTLCGLAALALIYAVVQSASGHAVASRLVIGAQAPDFELADLNGRPVKLSDFRGKGVILNFWGSWCGPCVKEMPLLQQAYEAGIPGVDVIAVNVGESKGTIAEFIKAHGLSFTVLTDPSGDAANLYKVNGLPATFVVNSQGIVVQAAAGEFTDVRQIESLMGKVQP</sequence>
<evidence type="ECO:0000313" key="3">
    <source>
        <dbReference type="EMBL" id="TBL81106.1"/>
    </source>
</evidence>
<dbReference type="Proteomes" id="UP000293142">
    <property type="component" value="Unassembled WGS sequence"/>
</dbReference>
<accession>A0A4Q9DXH0</accession>
<organism evidence="3 4">
    <name type="scientific">Paenibacillus thalictri</name>
    <dbReference type="NCBI Taxonomy" id="2527873"/>
    <lineage>
        <taxon>Bacteria</taxon>
        <taxon>Bacillati</taxon>
        <taxon>Bacillota</taxon>
        <taxon>Bacilli</taxon>
        <taxon>Bacillales</taxon>
        <taxon>Paenibacillaceae</taxon>
        <taxon>Paenibacillus</taxon>
    </lineage>
</organism>
<evidence type="ECO:0000313" key="4">
    <source>
        <dbReference type="Proteomes" id="UP000293142"/>
    </source>
</evidence>
<dbReference type="Pfam" id="PF00578">
    <property type="entry name" value="AhpC-TSA"/>
    <property type="match status" value="1"/>
</dbReference>
<keyword evidence="4" id="KW-1185">Reference proteome</keyword>
<dbReference type="OrthoDB" id="25753at2"/>
<comment type="caution">
    <text evidence="3">The sequence shown here is derived from an EMBL/GenBank/DDBJ whole genome shotgun (WGS) entry which is preliminary data.</text>
</comment>
<dbReference type="PANTHER" id="PTHR42852:SF13">
    <property type="entry name" value="PROTEIN DIPZ"/>
    <property type="match status" value="1"/>
</dbReference>
<dbReference type="PROSITE" id="PS51352">
    <property type="entry name" value="THIOREDOXIN_2"/>
    <property type="match status" value="1"/>
</dbReference>
<proteinExistence type="predicted"/>
<dbReference type="PROSITE" id="PS00194">
    <property type="entry name" value="THIOREDOXIN_1"/>
    <property type="match status" value="1"/>
</dbReference>
<evidence type="ECO:0000256" key="1">
    <source>
        <dbReference type="ARBA" id="ARBA00023157"/>
    </source>
</evidence>
<dbReference type="InterPro" id="IPR036249">
    <property type="entry name" value="Thioredoxin-like_sf"/>
</dbReference>
<dbReference type="InterPro" id="IPR050553">
    <property type="entry name" value="Thioredoxin_ResA/DsbE_sf"/>
</dbReference>
<protein>
    <submittedName>
        <fullName evidence="3">Redoxin domain-containing protein</fullName>
    </submittedName>
</protein>
<feature type="domain" description="Thioredoxin" evidence="2">
    <location>
        <begin position="48"/>
        <end position="186"/>
    </location>
</feature>
<dbReference type="EMBL" id="SIRE01000003">
    <property type="protein sequence ID" value="TBL81106.1"/>
    <property type="molecule type" value="Genomic_DNA"/>
</dbReference>
<dbReference type="GO" id="GO:0016491">
    <property type="term" value="F:oxidoreductase activity"/>
    <property type="evidence" value="ECO:0007669"/>
    <property type="project" value="InterPro"/>
</dbReference>
<evidence type="ECO:0000259" key="2">
    <source>
        <dbReference type="PROSITE" id="PS51352"/>
    </source>
</evidence>